<name>A0A538STU1_UNCEI</name>
<gene>
    <name evidence="1" type="ORF">E6K72_07240</name>
</gene>
<evidence type="ECO:0000313" key="2">
    <source>
        <dbReference type="Proteomes" id="UP000317716"/>
    </source>
</evidence>
<accession>A0A538STU1</accession>
<comment type="caution">
    <text evidence="1">The sequence shown here is derived from an EMBL/GenBank/DDBJ whole genome shotgun (WGS) entry which is preliminary data.</text>
</comment>
<dbReference type="AlphaFoldDB" id="A0A538STU1"/>
<sequence length="87" mass="9165">MKALVLTTSYPVRPLSLSGAFVREMLRGLVPFGWSFEVVTPAAAPPSGVAAEPGIAVREAHYGGARMRGGLAHSRGSGRWRPGSCWG</sequence>
<dbReference type="EMBL" id="VBOS01000245">
    <property type="protein sequence ID" value="TMQ54822.1"/>
    <property type="molecule type" value="Genomic_DNA"/>
</dbReference>
<evidence type="ECO:0000313" key="1">
    <source>
        <dbReference type="EMBL" id="TMQ54822.1"/>
    </source>
</evidence>
<dbReference type="Proteomes" id="UP000317716">
    <property type="component" value="Unassembled WGS sequence"/>
</dbReference>
<organism evidence="1 2">
    <name type="scientific">Eiseniibacteriota bacterium</name>
    <dbReference type="NCBI Taxonomy" id="2212470"/>
    <lineage>
        <taxon>Bacteria</taxon>
        <taxon>Candidatus Eiseniibacteriota</taxon>
    </lineage>
</organism>
<reference evidence="1 2" key="1">
    <citation type="journal article" date="2019" name="Nat. Microbiol.">
        <title>Mediterranean grassland soil C-N compound turnover is dependent on rainfall and depth, and is mediated by genomically divergent microorganisms.</title>
        <authorList>
            <person name="Diamond S."/>
            <person name="Andeer P.F."/>
            <person name="Li Z."/>
            <person name="Crits-Christoph A."/>
            <person name="Burstein D."/>
            <person name="Anantharaman K."/>
            <person name="Lane K.R."/>
            <person name="Thomas B.C."/>
            <person name="Pan C."/>
            <person name="Northen T.R."/>
            <person name="Banfield J.F."/>
        </authorList>
    </citation>
    <scope>NUCLEOTIDE SEQUENCE [LARGE SCALE GENOMIC DNA]</scope>
    <source>
        <strain evidence="1">WS_2</strain>
    </source>
</reference>
<proteinExistence type="predicted"/>
<evidence type="ECO:0008006" key="3">
    <source>
        <dbReference type="Google" id="ProtNLM"/>
    </source>
</evidence>
<protein>
    <recommendedName>
        <fullName evidence="3">Glycosyltransferase family 4 protein</fullName>
    </recommendedName>
</protein>